<evidence type="ECO:0000256" key="3">
    <source>
        <dbReference type="ARBA" id="ARBA00023204"/>
    </source>
</evidence>
<dbReference type="AlphaFoldDB" id="A0A482XRX9"/>
<comment type="similarity">
    <text evidence="1">Belongs to the SWI5/SAE3 family.</text>
</comment>
<protein>
    <submittedName>
        <fullName evidence="4">Uncharacterized protein</fullName>
    </submittedName>
</protein>
<keyword evidence="2" id="KW-0227">DNA damage</keyword>
<dbReference type="Proteomes" id="UP000291343">
    <property type="component" value="Unassembled WGS sequence"/>
</dbReference>
<evidence type="ECO:0000256" key="1">
    <source>
        <dbReference type="ARBA" id="ARBA00008060"/>
    </source>
</evidence>
<dbReference type="InterPro" id="IPR010760">
    <property type="entry name" value="DNA-repair_Swi5"/>
</dbReference>
<sequence>MDKFKLDSKIITASNKCNSLKDIDSKEFQNINELWMYLKLVEEELDRKLIGSTNLNEQMQLLHDYNDMKDVTQSVFGRLATILDVSWRHDHCSTVSVLQMTIIQVRNTLLRWT</sequence>
<reference evidence="4 5" key="1">
    <citation type="journal article" date="2017" name="Gigascience">
        <title>Genome sequence of the small brown planthopper, Laodelphax striatellus.</title>
        <authorList>
            <person name="Zhu J."/>
            <person name="Jiang F."/>
            <person name="Wang X."/>
            <person name="Yang P."/>
            <person name="Bao Y."/>
            <person name="Zhao W."/>
            <person name="Wang W."/>
            <person name="Lu H."/>
            <person name="Wang Q."/>
            <person name="Cui N."/>
            <person name="Li J."/>
            <person name="Chen X."/>
            <person name="Luo L."/>
            <person name="Yu J."/>
            <person name="Kang L."/>
            <person name="Cui F."/>
        </authorList>
    </citation>
    <scope>NUCLEOTIDE SEQUENCE [LARGE SCALE GENOMIC DNA]</scope>
    <source>
        <strain evidence="4">Lst14</strain>
    </source>
</reference>
<accession>A0A482XRX9</accession>
<organism evidence="4 5">
    <name type="scientific">Laodelphax striatellus</name>
    <name type="common">Small brown planthopper</name>
    <name type="synonym">Delphax striatella</name>
    <dbReference type="NCBI Taxonomy" id="195883"/>
    <lineage>
        <taxon>Eukaryota</taxon>
        <taxon>Metazoa</taxon>
        <taxon>Ecdysozoa</taxon>
        <taxon>Arthropoda</taxon>
        <taxon>Hexapoda</taxon>
        <taxon>Insecta</taxon>
        <taxon>Pterygota</taxon>
        <taxon>Neoptera</taxon>
        <taxon>Paraneoptera</taxon>
        <taxon>Hemiptera</taxon>
        <taxon>Auchenorrhyncha</taxon>
        <taxon>Fulgoroidea</taxon>
        <taxon>Delphacidae</taxon>
        <taxon>Criomorphinae</taxon>
        <taxon>Laodelphax</taxon>
    </lineage>
</organism>
<keyword evidence="3" id="KW-0234">DNA repair</keyword>
<keyword evidence="5" id="KW-1185">Reference proteome</keyword>
<dbReference type="InParanoid" id="A0A482XRX9"/>
<name>A0A482XRX9_LAOST</name>
<evidence type="ECO:0000313" key="4">
    <source>
        <dbReference type="EMBL" id="RZF48317.1"/>
    </source>
</evidence>
<dbReference type="SMR" id="A0A482XRX9"/>
<comment type="caution">
    <text evidence="4">The sequence shown here is derived from an EMBL/GenBank/DDBJ whole genome shotgun (WGS) entry which is preliminary data.</text>
</comment>
<dbReference type="Gene3D" id="1.20.5.170">
    <property type="match status" value="1"/>
</dbReference>
<evidence type="ECO:0000256" key="2">
    <source>
        <dbReference type="ARBA" id="ARBA00022763"/>
    </source>
</evidence>
<dbReference type="GO" id="GO:0006281">
    <property type="term" value="P:DNA repair"/>
    <property type="evidence" value="ECO:0007669"/>
    <property type="project" value="UniProtKB-KW"/>
</dbReference>
<dbReference type="OrthoDB" id="19091at2759"/>
<dbReference type="EMBL" id="QKKF02002576">
    <property type="protein sequence ID" value="RZF48317.1"/>
    <property type="molecule type" value="Genomic_DNA"/>
</dbReference>
<proteinExistence type="inferred from homology"/>
<evidence type="ECO:0000313" key="5">
    <source>
        <dbReference type="Proteomes" id="UP000291343"/>
    </source>
</evidence>
<gene>
    <name evidence="4" type="ORF">LSTR_LSTR010280</name>
</gene>
<dbReference type="Pfam" id="PF07061">
    <property type="entry name" value="Swi5"/>
    <property type="match status" value="1"/>
</dbReference>